<feature type="region of interest" description="Disordered" evidence="1">
    <location>
        <begin position="255"/>
        <end position="283"/>
    </location>
</feature>
<evidence type="ECO:0000313" key="3">
    <source>
        <dbReference type="Proteomes" id="UP000292958"/>
    </source>
</evidence>
<dbReference type="Proteomes" id="UP000292958">
    <property type="component" value="Unassembled WGS sequence"/>
</dbReference>
<evidence type="ECO:0000256" key="1">
    <source>
        <dbReference type="SAM" id="MobiDB-lite"/>
    </source>
</evidence>
<accession>A0A4Q7YV15</accession>
<dbReference type="GO" id="GO:0004180">
    <property type="term" value="F:carboxypeptidase activity"/>
    <property type="evidence" value="ECO:0007669"/>
    <property type="project" value="UniProtKB-KW"/>
</dbReference>
<dbReference type="Gene3D" id="2.60.40.10">
    <property type="entry name" value="Immunoglobulins"/>
    <property type="match status" value="1"/>
</dbReference>
<sequence>MNKLFLSLVLIPTLLYGSLPGQTPATSRPILGTVQDTSGAAVAGASVALESPDGSEIMHTITDGVGEFQFKNVPRGRYLVDVRQNDFKETKTNVMADSASHPPVRIVLPIAGVEEQIDVGASDSSAQVSTEISQNQNSNSLDRNALDRLPVFDQDYITTLSRFLNPDATGSNGVTLVVNGVEANGPGVTASAVQNVKINQNPYSALFSRPGRARIEITTAGGTPQIHGSANFLYRDSFFDARNPFAVVKPGEQRTYYEGSAPTPEPAPVPRRKAIISKQSIKA</sequence>
<dbReference type="Pfam" id="PF13620">
    <property type="entry name" value="CarboxypepD_reg"/>
    <property type="match status" value="1"/>
</dbReference>
<keyword evidence="2" id="KW-0378">Hydrolase</keyword>
<gene>
    <name evidence="2" type="ORF">BDD14_3013</name>
</gene>
<protein>
    <submittedName>
        <fullName evidence="2">Carboxypeptidase family protein</fullName>
    </submittedName>
</protein>
<dbReference type="SUPFAM" id="SSF49464">
    <property type="entry name" value="Carboxypeptidase regulatory domain-like"/>
    <property type="match status" value="1"/>
</dbReference>
<name>A0A4Q7YV15_9BACT</name>
<evidence type="ECO:0000313" key="2">
    <source>
        <dbReference type="EMBL" id="RZU41490.1"/>
    </source>
</evidence>
<keyword evidence="2" id="KW-0121">Carboxypeptidase</keyword>
<dbReference type="InterPro" id="IPR008969">
    <property type="entry name" value="CarboxyPept-like_regulatory"/>
</dbReference>
<dbReference type="InterPro" id="IPR013783">
    <property type="entry name" value="Ig-like_fold"/>
</dbReference>
<reference evidence="2 3" key="1">
    <citation type="submission" date="2019-02" db="EMBL/GenBank/DDBJ databases">
        <title>Genomic Encyclopedia of Archaeal and Bacterial Type Strains, Phase II (KMG-II): from individual species to whole genera.</title>
        <authorList>
            <person name="Goeker M."/>
        </authorList>
    </citation>
    <scope>NUCLEOTIDE SEQUENCE [LARGE SCALE GENOMIC DNA]</scope>
    <source>
        <strain evidence="2 3">DSM 18101</strain>
    </source>
</reference>
<keyword evidence="2" id="KW-0645">Protease</keyword>
<comment type="caution">
    <text evidence="2">The sequence shown here is derived from an EMBL/GenBank/DDBJ whole genome shotgun (WGS) entry which is preliminary data.</text>
</comment>
<proteinExistence type="predicted"/>
<keyword evidence="3" id="KW-1185">Reference proteome</keyword>
<dbReference type="AlphaFoldDB" id="A0A4Q7YV15"/>
<dbReference type="EMBL" id="SHKW01000001">
    <property type="protein sequence ID" value="RZU41490.1"/>
    <property type="molecule type" value="Genomic_DNA"/>
</dbReference>
<organism evidence="2 3">
    <name type="scientific">Edaphobacter modestus</name>
    <dbReference type="NCBI Taxonomy" id="388466"/>
    <lineage>
        <taxon>Bacteria</taxon>
        <taxon>Pseudomonadati</taxon>
        <taxon>Acidobacteriota</taxon>
        <taxon>Terriglobia</taxon>
        <taxon>Terriglobales</taxon>
        <taxon>Acidobacteriaceae</taxon>
        <taxon>Edaphobacter</taxon>
    </lineage>
</organism>
<dbReference type="RefSeq" id="WP_130419403.1">
    <property type="nucleotide sequence ID" value="NZ_SHKW01000001.1"/>
</dbReference>